<dbReference type="Proteomes" id="UP000300142">
    <property type="component" value="Unassembled WGS sequence"/>
</dbReference>
<dbReference type="EMBL" id="BJCE01000216">
    <property type="protein sequence ID" value="GCL39156.1"/>
    <property type="molecule type" value="Genomic_DNA"/>
</dbReference>
<gene>
    <name evidence="1" type="ORF">SR1949_42790</name>
</gene>
<evidence type="ECO:0000313" key="1">
    <source>
        <dbReference type="EMBL" id="GCL39156.1"/>
    </source>
</evidence>
<organism evidence="1 2">
    <name type="scientific">Sphaerospermopsis reniformis</name>
    <dbReference type="NCBI Taxonomy" id="531300"/>
    <lineage>
        <taxon>Bacteria</taxon>
        <taxon>Bacillati</taxon>
        <taxon>Cyanobacteriota</taxon>
        <taxon>Cyanophyceae</taxon>
        <taxon>Nostocales</taxon>
        <taxon>Aphanizomenonaceae</taxon>
        <taxon>Sphaerospermopsis</taxon>
    </lineage>
</organism>
<name>A0A480A5M3_9CYAN</name>
<accession>A0A480A5M3</accession>
<evidence type="ECO:0000313" key="2">
    <source>
        <dbReference type="Proteomes" id="UP000300142"/>
    </source>
</evidence>
<keyword evidence="2" id="KW-1185">Reference proteome</keyword>
<dbReference type="AlphaFoldDB" id="A0A480A5M3"/>
<proteinExistence type="predicted"/>
<comment type="caution">
    <text evidence="1">The sequence shown here is derived from an EMBL/GenBank/DDBJ whole genome shotgun (WGS) entry which is preliminary data.</text>
</comment>
<protein>
    <submittedName>
        <fullName evidence="1">Uncharacterized protein</fullName>
    </submittedName>
</protein>
<dbReference type="Pfam" id="PF20551">
    <property type="entry name" value="DUF6765"/>
    <property type="match status" value="1"/>
</dbReference>
<dbReference type="RefSeq" id="WP_137668826.1">
    <property type="nucleotide sequence ID" value="NZ_BJCE01000216.1"/>
</dbReference>
<reference evidence="2" key="1">
    <citation type="submission" date="2019-02" db="EMBL/GenBank/DDBJ databases">
        <title>Draft genome sequence of Sphaerospermopsis reniformis NIES-1949.</title>
        <authorList>
            <person name="Yamaguchi H."/>
            <person name="Suzuki S."/>
            <person name="Kawachi M."/>
        </authorList>
    </citation>
    <scope>NUCLEOTIDE SEQUENCE [LARGE SCALE GENOMIC DNA]</scope>
    <source>
        <strain evidence="2">NIES-1949</strain>
    </source>
</reference>
<sequence length="354" mass="40505">MQIDFHHGVTYVVARLAGFKHEDASIIAYCAQYVDDAINGGMIRFDNGAMFTRISSAHKMLDYRNFQELANYHVWIPFHFLPGNGGKKAGENPEGKFIEKLICRPNSDVAQQMVRECIQCRQTAYSLHRLGITMHVYVDTWAHQGFAGVNHRVNEAKKLLDEYDKPDKNLMDRLKNYFVSEALPLGHGAVLSHPDKPYLRWGYINGRGEKIRRNNPEDFLAAADNMCKAMQRYLLGDADAIVPGLPEADKSLIAWMLENIKDKNGHARHHKWLDAISQGKFSFGDANVDYIPKGQGSWKYQALRTEKAVDKDNEIFHYHPSFLVSNWKLFHDALQAHQFYIIHDLLPKYGICVA</sequence>
<dbReference type="InterPro" id="IPR046653">
    <property type="entry name" value="DUF6765"/>
</dbReference>